<dbReference type="Pfam" id="PF09485">
    <property type="entry name" value="CRISPR_Cse2"/>
    <property type="match status" value="1"/>
</dbReference>
<evidence type="ECO:0000313" key="2">
    <source>
        <dbReference type="EMBL" id="WUQ83062.1"/>
    </source>
</evidence>
<dbReference type="RefSeq" id="WP_328954096.1">
    <property type="nucleotide sequence ID" value="NZ_CP108110.1"/>
</dbReference>
<reference evidence="2" key="1">
    <citation type="submission" date="2022-10" db="EMBL/GenBank/DDBJ databases">
        <title>The complete genomes of actinobacterial strains from the NBC collection.</title>
        <authorList>
            <person name="Joergensen T.S."/>
            <person name="Alvarez Arevalo M."/>
            <person name="Sterndorff E.B."/>
            <person name="Faurdal D."/>
            <person name="Vuksanovic O."/>
            <person name="Mourched A.-S."/>
            <person name="Charusanti P."/>
            <person name="Shaw S."/>
            <person name="Blin K."/>
            <person name="Weber T."/>
        </authorList>
    </citation>
    <scope>NUCLEOTIDE SEQUENCE</scope>
    <source>
        <strain evidence="2">NBC_00222</strain>
    </source>
</reference>
<evidence type="ECO:0000256" key="1">
    <source>
        <dbReference type="SAM" id="MobiDB-lite"/>
    </source>
</evidence>
<accession>A0ABZ1TVU5</accession>
<feature type="region of interest" description="Disordered" evidence="1">
    <location>
        <begin position="197"/>
        <end position="228"/>
    </location>
</feature>
<feature type="compositionally biased region" description="Polar residues" evidence="1">
    <location>
        <begin position="202"/>
        <end position="221"/>
    </location>
</feature>
<dbReference type="Gene3D" id="1.10.520.40">
    <property type="entry name" value="CRISPR-associated protein Cse2"/>
    <property type="match status" value="1"/>
</dbReference>
<evidence type="ECO:0000313" key="3">
    <source>
        <dbReference type="Proteomes" id="UP001432222"/>
    </source>
</evidence>
<dbReference type="EMBL" id="CP108110">
    <property type="protein sequence ID" value="WUQ83062.1"/>
    <property type="molecule type" value="Genomic_DNA"/>
</dbReference>
<dbReference type="InterPro" id="IPR038287">
    <property type="entry name" value="Cse2_sf"/>
</dbReference>
<sequence>MTPDPVPSPRLSALGRAGAATRDHVSQLQRGYRADEAAAVARVAQIRRGAGRPIDALPELWGLTGLERLYPQGRTGPSDALAENAMHTAVTLWSLHQQSHREAGMHRTSGPQLGGAVRQLMPSDDIDEPLRKRFVRAGAAPTFDILAQRLRELVVLLRREAVPLDYGLLADQLYRWQRPDGRGEVNRAWGRSFHAYRRPRSTGGTSAEHTDSNLPGTNTDPYTDKDQS</sequence>
<dbReference type="InterPro" id="IPR013382">
    <property type="entry name" value="CRISPR-assoc_prot_Cse2"/>
</dbReference>
<dbReference type="Proteomes" id="UP001432222">
    <property type="component" value="Chromosome"/>
</dbReference>
<keyword evidence="3" id="KW-1185">Reference proteome</keyword>
<proteinExistence type="predicted"/>
<organism evidence="2 3">
    <name type="scientific">Kitasatospora purpeofusca</name>
    <dbReference type="NCBI Taxonomy" id="67352"/>
    <lineage>
        <taxon>Bacteria</taxon>
        <taxon>Bacillati</taxon>
        <taxon>Actinomycetota</taxon>
        <taxon>Actinomycetes</taxon>
        <taxon>Kitasatosporales</taxon>
        <taxon>Streptomycetaceae</taxon>
        <taxon>Kitasatospora</taxon>
    </lineage>
</organism>
<dbReference type="NCBIfam" id="TIGR02548">
    <property type="entry name" value="casB_cse2"/>
    <property type="match status" value="1"/>
</dbReference>
<name>A0ABZ1TVU5_9ACTN</name>
<dbReference type="CDD" id="cd09731">
    <property type="entry name" value="Cse2_I-E"/>
    <property type="match status" value="1"/>
</dbReference>
<gene>
    <name evidence="2" type="primary">casB</name>
    <name evidence="2" type="ORF">OHA16_08800</name>
</gene>
<feature type="region of interest" description="Disordered" evidence="1">
    <location>
        <begin position="1"/>
        <end position="21"/>
    </location>
</feature>
<protein>
    <submittedName>
        <fullName evidence="2">Type I-E CRISPR-associated protein Cse2/CasB</fullName>
    </submittedName>
</protein>